<name>A0A4C2A3D5_EUMVA</name>
<evidence type="ECO:0000313" key="1">
    <source>
        <dbReference type="EMBL" id="GBP93495.1"/>
    </source>
</evidence>
<dbReference type="EMBL" id="BGZK01002385">
    <property type="protein sequence ID" value="GBP93495.1"/>
    <property type="molecule type" value="Genomic_DNA"/>
</dbReference>
<sequence length="139" mass="15388">MNYPTERSLCACPIPKTAFNGASARNKSPGGRMHAAHLISGIRRRAGLRSSSKAAAATLIIFDVHENTYIQSNDGRWRNYRTVPDLLLLYYIRDSSGVPAATIENFSPATKGKFPYFQDSGRPTWDVGADAARQICFMF</sequence>
<reference evidence="1 2" key="1">
    <citation type="journal article" date="2019" name="Commun. Biol.">
        <title>The bagworm genome reveals a unique fibroin gene that provides high tensile strength.</title>
        <authorList>
            <person name="Kono N."/>
            <person name="Nakamura H."/>
            <person name="Ohtoshi R."/>
            <person name="Tomita M."/>
            <person name="Numata K."/>
            <person name="Arakawa K."/>
        </authorList>
    </citation>
    <scope>NUCLEOTIDE SEQUENCE [LARGE SCALE GENOMIC DNA]</scope>
</reference>
<keyword evidence="2" id="KW-1185">Reference proteome</keyword>
<comment type="caution">
    <text evidence="1">The sequence shown here is derived from an EMBL/GenBank/DDBJ whole genome shotgun (WGS) entry which is preliminary data.</text>
</comment>
<dbReference type="Proteomes" id="UP000299102">
    <property type="component" value="Unassembled WGS sequence"/>
</dbReference>
<accession>A0A4C2A3D5</accession>
<evidence type="ECO:0000313" key="2">
    <source>
        <dbReference type="Proteomes" id="UP000299102"/>
    </source>
</evidence>
<dbReference type="AlphaFoldDB" id="A0A4C2A3D5"/>
<proteinExistence type="predicted"/>
<protein>
    <submittedName>
        <fullName evidence="1">Uncharacterized protein</fullName>
    </submittedName>
</protein>
<gene>
    <name evidence="1" type="ORF">EVAR_103210_1</name>
</gene>
<organism evidence="1 2">
    <name type="scientific">Eumeta variegata</name>
    <name type="common">Bagworm moth</name>
    <name type="synonym">Eumeta japonica</name>
    <dbReference type="NCBI Taxonomy" id="151549"/>
    <lineage>
        <taxon>Eukaryota</taxon>
        <taxon>Metazoa</taxon>
        <taxon>Ecdysozoa</taxon>
        <taxon>Arthropoda</taxon>
        <taxon>Hexapoda</taxon>
        <taxon>Insecta</taxon>
        <taxon>Pterygota</taxon>
        <taxon>Neoptera</taxon>
        <taxon>Endopterygota</taxon>
        <taxon>Lepidoptera</taxon>
        <taxon>Glossata</taxon>
        <taxon>Ditrysia</taxon>
        <taxon>Tineoidea</taxon>
        <taxon>Psychidae</taxon>
        <taxon>Oiketicinae</taxon>
        <taxon>Eumeta</taxon>
    </lineage>
</organism>